<evidence type="ECO:0000313" key="3">
    <source>
        <dbReference type="Proteomes" id="UP001145072"/>
    </source>
</evidence>
<dbReference type="AlphaFoldDB" id="A0A9X3WI05"/>
<feature type="transmembrane region" description="Helical" evidence="1">
    <location>
        <begin position="25"/>
        <end position="45"/>
    </location>
</feature>
<protein>
    <submittedName>
        <fullName evidence="2">Stage III sporulation protein AG</fullName>
    </submittedName>
</protein>
<accession>A0A9X3WI05</accession>
<comment type="caution">
    <text evidence="2">The sequence shown here is derived from an EMBL/GenBank/DDBJ whole genome shotgun (WGS) entry which is preliminary data.</text>
</comment>
<reference evidence="2" key="1">
    <citation type="submission" date="2022-06" db="EMBL/GenBank/DDBJ databases">
        <title>Aquibacillus sp. a new bacterium isolated from soil saline samples.</title>
        <authorList>
            <person name="Galisteo C."/>
            <person name="De La Haba R."/>
            <person name="Sanchez-Porro C."/>
            <person name="Ventosa A."/>
        </authorList>
    </citation>
    <scope>NUCLEOTIDE SEQUENCE</scope>
    <source>
        <strain evidence="2">JCM 12387</strain>
    </source>
</reference>
<gene>
    <name evidence="2" type="primary">spoIIIAG</name>
    <name evidence="2" type="ORF">NC661_01030</name>
</gene>
<sequence>MENPFRKLFSQLKLKTEDGKKPTKMGYILVIALIGFLVLIVSNMFQGSTDENNSISIPDNNATSSEEEVFLSNKEDEKTDQVSEIEAQYEEDLTNLLEKIAGISEVEVMVNLDSTKQKVFEKNLIVGKQTTEENDQNGGERLVEDNTEEQQVVIVRQGDQEVPLIVHTKKPSVRGVLVVAKGVDHIELQQWVVEAVSRVLDVPSHRISVMPKK</sequence>
<dbReference type="InterPro" id="IPR014195">
    <property type="entry name" value="Spore_III_AG"/>
</dbReference>
<dbReference type="EMBL" id="JAMQJZ010000001">
    <property type="protein sequence ID" value="MDC3418968.1"/>
    <property type="molecule type" value="Genomic_DNA"/>
</dbReference>
<dbReference type="RefSeq" id="WP_259871311.1">
    <property type="nucleotide sequence ID" value="NZ_JAMQJZ010000001.1"/>
</dbReference>
<keyword evidence="3" id="KW-1185">Reference proteome</keyword>
<keyword evidence="1" id="KW-0472">Membrane</keyword>
<proteinExistence type="predicted"/>
<keyword evidence="1" id="KW-1133">Transmembrane helix</keyword>
<dbReference type="Proteomes" id="UP001145072">
    <property type="component" value="Unassembled WGS sequence"/>
</dbReference>
<keyword evidence="1" id="KW-0812">Transmembrane</keyword>
<organism evidence="2 3">
    <name type="scientific">Aquibacillus koreensis</name>
    <dbReference type="NCBI Taxonomy" id="279446"/>
    <lineage>
        <taxon>Bacteria</taxon>
        <taxon>Bacillati</taxon>
        <taxon>Bacillota</taxon>
        <taxon>Bacilli</taxon>
        <taxon>Bacillales</taxon>
        <taxon>Bacillaceae</taxon>
        <taxon>Aquibacillus</taxon>
    </lineage>
</organism>
<evidence type="ECO:0000256" key="1">
    <source>
        <dbReference type="SAM" id="Phobius"/>
    </source>
</evidence>
<dbReference type="NCBIfam" id="TIGR02830">
    <property type="entry name" value="spore_III_AG"/>
    <property type="match status" value="1"/>
</dbReference>
<evidence type="ECO:0000313" key="2">
    <source>
        <dbReference type="EMBL" id="MDC3418968.1"/>
    </source>
</evidence>
<name>A0A9X3WI05_9BACI</name>